<feature type="domain" description="EamA" evidence="6">
    <location>
        <begin position="10"/>
        <end position="135"/>
    </location>
</feature>
<dbReference type="PANTHER" id="PTHR32322">
    <property type="entry name" value="INNER MEMBRANE TRANSPORTER"/>
    <property type="match status" value="1"/>
</dbReference>
<evidence type="ECO:0000313" key="7">
    <source>
        <dbReference type="EMBL" id="MDD0815013.1"/>
    </source>
</evidence>
<evidence type="ECO:0000256" key="4">
    <source>
        <dbReference type="ARBA" id="ARBA00023136"/>
    </source>
</evidence>
<evidence type="ECO:0000256" key="2">
    <source>
        <dbReference type="ARBA" id="ARBA00022692"/>
    </source>
</evidence>
<dbReference type="InterPro" id="IPR000620">
    <property type="entry name" value="EamA_dom"/>
</dbReference>
<keyword evidence="2 5" id="KW-0812">Transmembrane</keyword>
<feature type="transmembrane region" description="Helical" evidence="5">
    <location>
        <begin position="37"/>
        <end position="55"/>
    </location>
</feature>
<dbReference type="Proteomes" id="UP001528672">
    <property type="component" value="Unassembled WGS sequence"/>
</dbReference>
<name>A0ABT5MEL0_9BURK</name>
<keyword evidence="4 5" id="KW-0472">Membrane</keyword>
<evidence type="ECO:0000256" key="1">
    <source>
        <dbReference type="ARBA" id="ARBA00004141"/>
    </source>
</evidence>
<evidence type="ECO:0000313" key="8">
    <source>
        <dbReference type="Proteomes" id="UP001528672"/>
    </source>
</evidence>
<feature type="domain" description="EamA" evidence="6">
    <location>
        <begin position="149"/>
        <end position="281"/>
    </location>
</feature>
<feature type="transmembrane region" description="Helical" evidence="5">
    <location>
        <begin position="148"/>
        <end position="165"/>
    </location>
</feature>
<comment type="caution">
    <text evidence="7">The sequence shown here is derived from an EMBL/GenBank/DDBJ whole genome shotgun (WGS) entry which is preliminary data.</text>
</comment>
<dbReference type="EMBL" id="JAQSIO010000003">
    <property type="protein sequence ID" value="MDD0815013.1"/>
    <property type="molecule type" value="Genomic_DNA"/>
</dbReference>
<gene>
    <name evidence="7" type="ORF">PSQ39_10260</name>
</gene>
<feature type="transmembrane region" description="Helical" evidence="5">
    <location>
        <begin position="240"/>
        <end position="259"/>
    </location>
</feature>
<keyword evidence="8" id="KW-1185">Reference proteome</keyword>
<proteinExistence type="predicted"/>
<protein>
    <submittedName>
        <fullName evidence="7">DMT family transporter</fullName>
    </submittedName>
</protein>
<feature type="transmembrane region" description="Helical" evidence="5">
    <location>
        <begin position="93"/>
        <end position="113"/>
    </location>
</feature>
<sequence length="295" mass="31006">MKLGWSLEYLILAALWGASFLFMRLGAAEFGPLVTAGLRVSLATLFLWPIMAMRGQWPALRQHWRPILLAGVVNSAVPFALYAWAVLSINTGLASILNATTPLCGALLAWVWLGERPGSSKATGLAIGFAGVALLAAGKASFKPGGTGLAILACLAATLCYGWAATFTRRYLSGVPALALATGSQLGSALVLLLPTWWLWPATPPSAAAWASIAAIAVFCTGIAYILYFRLIEHAGPARALTVTFVTPLFAVLYGSVFLNEQITAWMVGCGLVIVCGTALSTGLIRIGRQARPAS</sequence>
<reference evidence="7 8" key="1">
    <citation type="submission" date="2023-02" db="EMBL/GenBank/DDBJ databases">
        <title>Bacterial whole genome sequence for Curvibacter sp. HBC28.</title>
        <authorList>
            <person name="Le V."/>
            <person name="Ko S.-R."/>
            <person name="Ahn C.-Y."/>
            <person name="Oh H.-M."/>
        </authorList>
    </citation>
    <scope>NUCLEOTIDE SEQUENCE [LARGE SCALE GENOMIC DNA]</scope>
    <source>
        <strain evidence="7 8">HBC28</strain>
    </source>
</reference>
<feature type="transmembrane region" description="Helical" evidence="5">
    <location>
        <begin position="265"/>
        <end position="285"/>
    </location>
</feature>
<comment type="subcellular location">
    <subcellularLocation>
        <location evidence="1">Membrane</location>
        <topology evidence="1">Multi-pass membrane protein</topology>
    </subcellularLocation>
</comment>
<dbReference type="PANTHER" id="PTHR32322:SF9">
    <property type="entry name" value="AMINO-ACID METABOLITE EFFLUX PUMP-RELATED"/>
    <property type="match status" value="1"/>
</dbReference>
<feature type="transmembrane region" description="Helical" evidence="5">
    <location>
        <begin position="206"/>
        <end position="228"/>
    </location>
</feature>
<dbReference type="InterPro" id="IPR037185">
    <property type="entry name" value="EmrE-like"/>
</dbReference>
<evidence type="ECO:0000256" key="3">
    <source>
        <dbReference type="ARBA" id="ARBA00022989"/>
    </source>
</evidence>
<keyword evidence="3 5" id="KW-1133">Transmembrane helix</keyword>
<feature type="transmembrane region" description="Helical" evidence="5">
    <location>
        <begin position="67"/>
        <end position="87"/>
    </location>
</feature>
<dbReference type="SUPFAM" id="SSF103481">
    <property type="entry name" value="Multidrug resistance efflux transporter EmrE"/>
    <property type="match status" value="2"/>
</dbReference>
<dbReference type="InterPro" id="IPR050638">
    <property type="entry name" value="AA-Vitamin_Transporters"/>
</dbReference>
<feature type="transmembrane region" description="Helical" evidence="5">
    <location>
        <begin position="177"/>
        <end position="200"/>
    </location>
</feature>
<dbReference type="RefSeq" id="WP_273926676.1">
    <property type="nucleotide sequence ID" value="NZ_JAQSIN010000002.1"/>
</dbReference>
<evidence type="ECO:0000259" key="6">
    <source>
        <dbReference type="Pfam" id="PF00892"/>
    </source>
</evidence>
<dbReference type="Pfam" id="PF00892">
    <property type="entry name" value="EamA"/>
    <property type="match status" value="2"/>
</dbReference>
<accession>A0ABT5MEL0</accession>
<organism evidence="7 8">
    <name type="scientific">Curvibacter microcysteis</name>
    <dbReference type="NCBI Taxonomy" id="3026419"/>
    <lineage>
        <taxon>Bacteria</taxon>
        <taxon>Pseudomonadati</taxon>
        <taxon>Pseudomonadota</taxon>
        <taxon>Betaproteobacteria</taxon>
        <taxon>Burkholderiales</taxon>
        <taxon>Comamonadaceae</taxon>
        <taxon>Curvibacter</taxon>
    </lineage>
</organism>
<evidence type="ECO:0000256" key="5">
    <source>
        <dbReference type="SAM" id="Phobius"/>
    </source>
</evidence>